<dbReference type="InterPro" id="IPR004843">
    <property type="entry name" value="Calcineurin-like_PHP"/>
</dbReference>
<evidence type="ECO:0000259" key="2">
    <source>
        <dbReference type="Pfam" id="PF00149"/>
    </source>
</evidence>
<feature type="transmembrane region" description="Helical" evidence="1">
    <location>
        <begin position="103"/>
        <end position="126"/>
    </location>
</feature>
<dbReference type="EMBL" id="SLYC01000010">
    <property type="protein sequence ID" value="TCQ03264.1"/>
    <property type="molecule type" value="Genomic_DNA"/>
</dbReference>
<dbReference type="Pfam" id="PF00149">
    <property type="entry name" value="Metallophos"/>
    <property type="match status" value="1"/>
</dbReference>
<dbReference type="OrthoDB" id="9780884at2"/>
<dbReference type="GO" id="GO:0016787">
    <property type="term" value="F:hydrolase activity"/>
    <property type="evidence" value="ECO:0007669"/>
    <property type="project" value="InterPro"/>
</dbReference>
<gene>
    <name evidence="3" type="ORF">EDD79_101052</name>
</gene>
<evidence type="ECO:0000313" key="3">
    <source>
        <dbReference type="EMBL" id="TCQ03264.1"/>
    </source>
</evidence>
<reference evidence="3 4" key="1">
    <citation type="submission" date="2019-03" db="EMBL/GenBank/DDBJ databases">
        <title>Genomic Encyclopedia of Type Strains, Phase IV (KMG-IV): sequencing the most valuable type-strain genomes for metagenomic binning, comparative biology and taxonomic classification.</title>
        <authorList>
            <person name="Goeker M."/>
        </authorList>
    </citation>
    <scope>NUCLEOTIDE SEQUENCE [LARGE SCALE GENOMIC DNA]</scope>
    <source>
        <strain evidence="3 4">DSM 100013</strain>
    </source>
</reference>
<keyword evidence="4" id="KW-1185">Reference proteome</keyword>
<feature type="transmembrane region" description="Helical" evidence="1">
    <location>
        <begin position="36"/>
        <end position="57"/>
    </location>
</feature>
<keyword evidence="1" id="KW-1133">Transmembrane helix</keyword>
<dbReference type="AlphaFoldDB" id="A0A4V2T3Y9"/>
<sequence length="367" mass="41686">MLKKLFAFFIFLSVFSLVYGGMNYYVYRHIVEGFLISGLGLVILRIAFWFLGSAYIINQIIKRKYYVRLLAYSGAAWMGILSFALSVFIIFDIAKLFMPTAYYKLGFILTIIVIAILTLISVFNAAKGPVLKRIEINNNKLDGESFKVLLLSDVHLGMLTSSIWLEKIVSRINELDVDVIAITGDFIDDRFKAVKEFIPIVTKLKAKYGVFAVTGNHEHYQGENSFEMFCKEANIRILHNETESILDKVNLIGLGDSSVSRRKDFHKVIKELLNGVDKDLYNILLIHQPLGFEKSTELGIDLQLSGHTHGGQIPPLSIIVYLVYKYSYGLYSFNKSHIYTTSGTGTWGPPMRLFTKSEMVLLEIKNR</sequence>
<dbReference type="CDD" id="cd07385">
    <property type="entry name" value="MPP_YkuE_C"/>
    <property type="match status" value="1"/>
</dbReference>
<dbReference type="RefSeq" id="WP_132848085.1">
    <property type="nucleotide sequence ID" value="NZ_CP058648.1"/>
</dbReference>
<protein>
    <recommendedName>
        <fullName evidence="2">Calcineurin-like phosphoesterase domain-containing protein</fullName>
    </recommendedName>
</protein>
<proteinExistence type="predicted"/>
<dbReference type="InterPro" id="IPR029052">
    <property type="entry name" value="Metallo-depent_PP-like"/>
</dbReference>
<evidence type="ECO:0000256" key="1">
    <source>
        <dbReference type="SAM" id="Phobius"/>
    </source>
</evidence>
<keyword evidence="1" id="KW-0812">Transmembrane</keyword>
<dbReference type="PANTHER" id="PTHR31302">
    <property type="entry name" value="TRANSMEMBRANE PROTEIN WITH METALLOPHOSPHOESTERASE DOMAIN-RELATED"/>
    <property type="match status" value="1"/>
</dbReference>
<dbReference type="SUPFAM" id="SSF56300">
    <property type="entry name" value="Metallo-dependent phosphatases"/>
    <property type="match status" value="1"/>
</dbReference>
<accession>A0A4V2T3Y9</accession>
<dbReference type="InterPro" id="IPR051158">
    <property type="entry name" value="Metallophosphoesterase_sf"/>
</dbReference>
<dbReference type="PANTHER" id="PTHR31302:SF0">
    <property type="entry name" value="TRANSMEMBRANE PROTEIN WITH METALLOPHOSPHOESTERASE DOMAIN"/>
    <property type="match status" value="1"/>
</dbReference>
<feature type="transmembrane region" description="Helical" evidence="1">
    <location>
        <begin position="69"/>
        <end position="91"/>
    </location>
</feature>
<feature type="domain" description="Calcineurin-like phosphoesterase" evidence="2">
    <location>
        <begin position="146"/>
        <end position="310"/>
    </location>
</feature>
<organism evidence="3 4">
    <name type="scientific">Serpentinicella alkaliphila</name>
    <dbReference type="NCBI Taxonomy" id="1734049"/>
    <lineage>
        <taxon>Bacteria</taxon>
        <taxon>Bacillati</taxon>
        <taxon>Bacillota</taxon>
        <taxon>Clostridia</taxon>
        <taxon>Peptostreptococcales</taxon>
        <taxon>Natronincolaceae</taxon>
        <taxon>Serpentinicella</taxon>
    </lineage>
</organism>
<keyword evidence="1" id="KW-0472">Membrane</keyword>
<dbReference type="Proteomes" id="UP000295504">
    <property type="component" value="Unassembled WGS sequence"/>
</dbReference>
<name>A0A4V2T3Y9_9FIRM</name>
<dbReference type="Gene3D" id="3.60.21.10">
    <property type="match status" value="1"/>
</dbReference>
<evidence type="ECO:0000313" key="4">
    <source>
        <dbReference type="Proteomes" id="UP000295504"/>
    </source>
</evidence>
<comment type="caution">
    <text evidence="3">The sequence shown here is derived from an EMBL/GenBank/DDBJ whole genome shotgun (WGS) entry which is preliminary data.</text>
</comment>